<dbReference type="CDD" id="cd02440">
    <property type="entry name" value="AdoMet_MTases"/>
    <property type="match status" value="1"/>
</dbReference>
<comment type="caution">
    <text evidence="2">The sequence shown here is derived from an EMBL/GenBank/DDBJ whole genome shotgun (WGS) entry which is preliminary data.</text>
</comment>
<dbReference type="InterPro" id="IPR013216">
    <property type="entry name" value="Methyltransf_11"/>
</dbReference>
<proteinExistence type="predicted"/>
<evidence type="ECO:0000313" key="2">
    <source>
        <dbReference type="EMBL" id="KAF6136945.1"/>
    </source>
</evidence>
<dbReference type="OrthoDB" id="8300214at2759"/>
<protein>
    <recommendedName>
        <fullName evidence="1">Methyltransferase type 11 domain-containing protein</fullName>
    </recommendedName>
</protein>
<dbReference type="Gene3D" id="3.40.50.150">
    <property type="entry name" value="Vaccinia Virus protein VP39"/>
    <property type="match status" value="1"/>
</dbReference>
<sequence>MKMALTTKVANMYNDLTWEEIWGDHIHQRFCDLSTTTKPDRKTAQFCLIEEALHFDNVLEDLVKKPKSIVDDGCGISGPAIYLVKKYGAKCICIDISPYKFKRSTEIQMHKDWEIRYVDRFNSVFSNNGFQVTFQVGDALQLPFPDGQFNLVWSTECEIYLPDKIKFASELVRVAAPDATIILTDPCHRDLANEVLEAR</sequence>
<dbReference type="Proteomes" id="UP000541444">
    <property type="component" value="Unassembled WGS sequence"/>
</dbReference>
<dbReference type="Pfam" id="PF08241">
    <property type="entry name" value="Methyltransf_11"/>
    <property type="match status" value="1"/>
</dbReference>
<accession>A0A7J7L2U9</accession>
<evidence type="ECO:0000313" key="3">
    <source>
        <dbReference type="Proteomes" id="UP000541444"/>
    </source>
</evidence>
<keyword evidence="3" id="KW-1185">Reference proteome</keyword>
<feature type="domain" description="Methyltransferase type 11" evidence="1">
    <location>
        <begin position="71"/>
        <end position="182"/>
    </location>
</feature>
<dbReference type="PANTHER" id="PTHR43591">
    <property type="entry name" value="METHYLTRANSFERASE"/>
    <property type="match status" value="1"/>
</dbReference>
<dbReference type="InterPro" id="IPR029063">
    <property type="entry name" value="SAM-dependent_MTases_sf"/>
</dbReference>
<dbReference type="GO" id="GO:0008757">
    <property type="term" value="F:S-adenosylmethionine-dependent methyltransferase activity"/>
    <property type="evidence" value="ECO:0007669"/>
    <property type="project" value="InterPro"/>
</dbReference>
<dbReference type="AlphaFoldDB" id="A0A7J7L2U9"/>
<reference evidence="2 3" key="1">
    <citation type="journal article" date="2020" name="IScience">
        <title>Genome Sequencing of the Endangered Kingdonia uniflora (Circaeasteraceae, Ranunculales) Reveals Potential Mechanisms of Evolutionary Specialization.</title>
        <authorList>
            <person name="Sun Y."/>
            <person name="Deng T."/>
            <person name="Zhang A."/>
            <person name="Moore M.J."/>
            <person name="Landis J.B."/>
            <person name="Lin N."/>
            <person name="Zhang H."/>
            <person name="Zhang X."/>
            <person name="Huang J."/>
            <person name="Zhang X."/>
            <person name="Sun H."/>
            <person name="Wang H."/>
        </authorList>
    </citation>
    <scope>NUCLEOTIDE SEQUENCE [LARGE SCALE GENOMIC DNA]</scope>
    <source>
        <strain evidence="2">TB1705</strain>
        <tissue evidence="2">Leaf</tissue>
    </source>
</reference>
<organism evidence="2 3">
    <name type="scientific">Kingdonia uniflora</name>
    <dbReference type="NCBI Taxonomy" id="39325"/>
    <lineage>
        <taxon>Eukaryota</taxon>
        <taxon>Viridiplantae</taxon>
        <taxon>Streptophyta</taxon>
        <taxon>Embryophyta</taxon>
        <taxon>Tracheophyta</taxon>
        <taxon>Spermatophyta</taxon>
        <taxon>Magnoliopsida</taxon>
        <taxon>Ranunculales</taxon>
        <taxon>Circaeasteraceae</taxon>
        <taxon>Kingdonia</taxon>
    </lineage>
</organism>
<gene>
    <name evidence="2" type="ORF">GIB67_030709</name>
</gene>
<dbReference type="SUPFAM" id="SSF53335">
    <property type="entry name" value="S-adenosyl-L-methionine-dependent methyltransferases"/>
    <property type="match status" value="1"/>
</dbReference>
<name>A0A7J7L2U9_9MAGN</name>
<evidence type="ECO:0000259" key="1">
    <source>
        <dbReference type="Pfam" id="PF08241"/>
    </source>
</evidence>
<dbReference type="PANTHER" id="PTHR43591:SF81">
    <property type="entry name" value="MAGNESIUM PROTOPORPHYRIN IX METHYLTRANSFERASE, CHLOROPLASTIC-RELATED"/>
    <property type="match status" value="1"/>
</dbReference>
<dbReference type="EMBL" id="JACGCM010002660">
    <property type="protein sequence ID" value="KAF6136945.1"/>
    <property type="molecule type" value="Genomic_DNA"/>
</dbReference>